<sequence>MALVPPLAALLAAVLALGIIVFYHTRQWQSSLPLPPGPPAEPIIGHLRILPEENQHLLFHEWRGKSGEKPYSCLELISSKNLGLGNIIYLQCLGRSIIVLNDLESAVELLEKRSNNYSDRPKFSYFELIGWKASVSFMQYGRRFRKHRRLLNEAFNSDICESYQPMQRDLAHSLAQALIERPHEFDGILNWYSVAIVVRITYGRHVAFNDDMYVKMARDATALFAGAGPPGGNSIDFFPFLQRLPSWFPGTYHANYARKRSHLVHKLHDYPYEVVKRELEDGTAESSYIGSNLERAAGTELSDEEIEDIKTTAAAIYAAGHETTWAVTLWFVLAMVLYPERQRKAQAEIDLVVGDRMPDFVDRPGLPYVECLIQQVLRWQPVVPLAIPHRAMKADVYKGMFIPAGSVVFANSFTMSRDENIYKNAARFNPSRYRPQHEGDSEPYFEPTFGFGRRIPFVF</sequence>
<evidence type="ECO:0000313" key="10">
    <source>
        <dbReference type="Proteomes" id="UP001556367"/>
    </source>
</evidence>
<name>A0ABR3IQB8_9AGAR</name>
<dbReference type="PANTHER" id="PTHR46300:SF5">
    <property type="entry name" value="CYTOCHROME P450"/>
    <property type="match status" value="1"/>
</dbReference>
<keyword evidence="4" id="KW-0349">Heme</keyword>
<reference evidence="10" key="1">
    <citation type="submission" date="2024-06" db="EMBL/GenBank/DDBJ databases">
        <title>Multi-omics analyses provide insights into the biosynthesis of the anticancer antibiotic pleurotin in Hohenbuehelia grisea.</title>
        <authorList>
            <person name="Weaver J.A."/>
            <person name="Alberti F."/>
        </authorList>
    </citation>
    <scope>NUCLEOTIDE SEQUENCE [LARGE SCALE GENOMIC DNA]</scope>
    <source>
        <strain evidence="10">T-177</strain>
    </source>
</reference>
<keyword evidence="10" id="KW-1185">Reference proteome</keyword>
<evidence type="ECO:0000256" key="4">
    <source>
        <dbReference type="ARBA" id="ARBA00022617"/>
    </source>
</evidence>
<evidence type="ECO:0008006" key="11">
    <source>
        <dbReference type="Google" id="ProtNLM"/>
    </source>
</evidence>
<protein>
    <recommendedName>
        <fullName evidence="11">Cytochrome P450</fullName>
    </recommendedName>
</protein>
<comment type="caution">
    <text evidence="9">The sequence shown here is derived from an EMBL/GenBank/DDBJ whole genome shotgun (WGS) entry which is preliminary data.</text>
</comment>
<evidence type="ECO:0000256" key="1">
    <source>
        <dbReference type="ARBA" id="ARBA00001971"/>
    </source>
</evidence>
<dbReference type="Gene3D" id="1.10.630.10">
    <property type="entry name" value="Cytochrome P450"/>
    <property type="match status" value="1"/>
</dbReference>
<proteinExistence type="inferred from homology"/>
<keyword evidence="7" id="KW-0408">Iron</keyword>
<dbReference type="CDD" id="cd11065">
    <property type="entry name" value="CYP64-like"/>
    <property type="match status" value="1"/>
</dbReference>
<evidence type="ECO:0000256" key="3">
    <source>
        <dbReference type="ARBA" id="ARBA00010617"/>
    </source>
</evidence>
<dbReference type="InterPro" id="IPR050364">
    <property type="entry name" value="Cytochrome_P450_fung"/>
</dbReference>
<keyword evidence="8" id="KW-0503">Monooxygenase</keyword>
<evidence type="ECO:0000256" key="2">
    <source>
        <dbReference type="ARBA" id="ARBA00005179"/>
    </source>
</evidence>
<dbReference type="PANTHER" id="PTHR46300">
    <property type="entry name" value="P450, PUTATIVE (EUROFUNG)-RELATED-RELATED"/>
    <property type="match status" value="1"/>
</dbReference>
<keyword evidence="5" id="KW-0479">Metal-binding</keyword>
<dbReference type="SUPFAM" id="SSF48264">
    <property type="entry name" value="Cytochrome P450"/>
    <property type="match status" value="1"/>
</dbReference>
<dbReference type="Pfam" id="PF00067">
    <property type="entry name" value="p450"/>
    <property type="match status" value="1"/>
</dbReference>
<comment type="similarity">
    <text evidence="3">Belongs to the cytochrome P450 family.</text>
</comment>
<dbReference type="PRINTS" id="PR00463">
    <property type="entry name" value="EP450I"/>
</dbReference>
<accession>A0ABR3IQB8</accession>
<comment type="cofactor">
    <cofactor evidence="1">
        <name>heme</name>
        <dbReference type="ChEBI" id="CHEBI:30413"/>
    </cofactor>
</comment>
<dbReference type="InterPro" id="IPR002401">
    <property type="entry name" value="Cyt_P450_E_grp-I"/>
</dbReference>
<evidence type="ECO:0000313" key="9">
    <source>
        <dbReference type="EMBL" id="KAL0945485.1"/>
    </source>
</evidence>
<evidence type="ECO:0000256" key="8">
    <source>
        <dbReference type="ARBA" id="ARBA00023033"/>
    </source>
</evidence>
<dbReference type="Proteomes" id="UP001556367">
    <property type="component" value="Unassembled WGS sequence"/>
</dbReference>
<dbReference type="InterPro" id="IPR001128">
    <property type="entry name" value="Cyt_P450"/>
</dbReference>
<evidence type="ECO:0000256" key="6">
    <source>
        <dbReference type="ARBA" id="ARBA00023002"/>
    </source>
</evidence>
<gene>
    <name evidence="9" type="ORF">HGRIS_000971</name>
</gene>
<keyword evidence="6" id="KW-0560">Oxidoreductase</keyword>
<dbReference type="EMBL" id="JASNQZ010000018">
    <property type="protein sequence ID" value="KAL0945485.1"/>
    <property type="molecule type" value="Genomic_DNA"/>
</dbReference>
<organism evidence="9 10">
    <name type="scientific">Hohenbuehelia grisea</name>
    <dbReference type="NCBI Taxonomy" id="104357"/>
    <lineage>
        <taxon>Eukaryota</taxon>
        <taxon>Fungi</taxon>
        <taxon>Dikarya</taxon>
        <taxon>Basidiomycota</taxon>
        <taxon>Agaricomycotina</taxon>
        <taxon>Agaricomycetes</taxon>
        <taxon>Agaricomycetidae</taxon>
        <taxon>Agaricales</taxon>
        <taxon>Pleurotineae</taxon>
        <taxon>Pleurotaceae</taxon>
        <taxon>Hohenbuehelia</taxon>
    </lineage>
</organism>
<evidence type="ECO:0000256" key="5">
    <source>
        <dbReference type="ARBA" id="ARBA00022723"/>
    </source>
</evidence>
<dbReference type="InterPro" id="IPR036396">
    <property type="entry name" value="Cyt_P450_sf"/>
</dbReference>
<evidence type="ECO:0000256" key="7">
    <source>
        <dbReference type="ARBA" id="ARBA00023004"/>
    </source>
</evidence>
<comment type="pathway">
    <text evidence="2">Secondary metabolite biosynthesis.</text>
</comment>